<sequence length="207" mass="23404">MGITNPRFVNDNLSLSEEKDIEHAFTCIFNNDLEGLQQILQNLSDASLVNETFRSETLLYRATSVGNLEMVQLLLKEKDIQVDKRNVNETPLSRAVILQNVEIAKLLLQHGADANVIGTLPFNSNDECLSCLGSAIHYNNRELFDLLVSYGANYENENGVEEFMLKQDISRKYLKGLYNSKRIVKTLFSSRTLSELFPADVQVCHSL</sequence>
<dbReference type="Pfam" id="PF12796">
    <property type="entry name" value="Ank_2"/>
    <property type="match status" value="1"/>
</dbReference>
<feature type="repeat" description="ANK" evidence="3">
    <location>
        <begin position="87"/>
        <end position="119"/>
    </location>
</feature>
<dbReference type="PANTHER" id="PTHR24198:SF165">
    <property type="entry name" value="ANKYRIN REPEAT-CONTAINING PROTEIN-RELATED"/>
    <property type="match status" value="1"/>
</dbReference>
<evidence type="ECO:0000313" key="4">
    <source>
        <dbReference type="EMBL" id="KAG2389376.1"/>
    </source>
</evidence>
<evidence type="ECO:0000256" key="2">
    <source>
        <dbReference type="ARBA" id="ARBA00023043"/>
    </source>
</evidence>
<accession>A0AA88H0E2</accession>
<dbReference type="PROSITE" id="PS50088">
    <property type="entry name" value="ANK_REPEAT"/>
    <property type="match status" value="1"/>
</dbReference>
<name>A0AA88H0E2_NAELO</name>
<dbReference type="SMART" id="SM00248">
    <property type="entry name" value="ANK"/>
    <property type="match status" value="3"/>
</dbReference>
<keyword evidence="2 3" id="KW-0040">ANK repeat</keyword>
<reference evidence="4 5" key="1">
    <citation type="journal article" date="2018" name="BMC Genomics">
        <title>The genome of Naegleria lovaniensis, the basis for a comparative approach to unravel pathogenicity factors of the human pathogenic amoeba N. fowleri.</title>
        <authorList>
            <person name="Liechti N."/>
            <person name="Schurch N."/>
            <person name="Bruggmann R."/>
            <person name="Wittwer M."/>
        </authorList>
    </citation>
    <scope>NUCLEOTIDE SEQUENCE [LARGE SCALE GENOMIC DNA]</scope>
    <source>
        <strain evidence="4 5">ATCC 30569</strain>
    </source>
</reference>
<dbReference type="InterPro" id="IPR036770">
    <property type="entry name" value="Ankyrin_rpt-contain_sf"/>
</dbReference>
<dbReference type="EMBL" id="PYSW02000007">
    <property type="protein sequence ID" value="KAG2389376.1"/>
    <property type="molecule type" value="Genomic_DNA"/>
</dbReference>
<evidence type="ECO:0008006" key="6">
    <source>
        <dbReference type="Google" id="ProtNLM"/>
    </source>
</evidence>
<dbReference type="Gene3D" id="1.25.40.20">
    <property type="entry name" value="Ankyrin repeat-containing domain"/>
    <property type="match status" value="1"/>
</dbReference>
<dbReference type="PROSITE" id="PS50297">
    <property type="entry name" value="ANK_REP_REGION"/>
    <property type="match status" value="1"/>
</dbReference>
<proteinExistence type="predicted"/>
<dbReference type="AlphaFoldDB" id="A0AA88H0E2"/>
<dbReference type="InterPro" id="IPR002110">
    <property type="entry name" value="Ankyrin_rpt"/>
</dbReference>
<dbReference type="Proteomes" id="UP000816034">
    <property type="component" value="Unassembled WGS sequence"/>
</dbReference>
<gene>
    <name evidence="4" type="ORF">C9374_013936</name>
</gene>
<dbReference type="GeneID" id="68106389"/>
<evidence type="ECO:0000313" key="5">
    <source>
        <dbReference type="Proteomes" id="UP000816034"/>
    </source>
</evidence>
<dbReference type="RefSeq" id="XP_044553368.1">
    <property type="nucleotide sequence ID" value="XM_044689867.1"/>
</dbReference>
<comment type="caution">
    <text evidence="4">The sequence shown here is derived from an EMBL/GenBank/DDBJ whole genome shotgun (WGS) entry which is preliminary data.</text>
</comment>
<evidence type="ECO:0000256" key="1">
    <source>
        <dbReference type="ARBA" id="ARBA00022737"/>
    </source>
</evidence>
<organism evidence="4 5">
    <name type="scientific">Naegleria lovaniensis</name>
    <name type="common">Amoeba</name>
    <dbReference type="NCBI Taxonomy" id="51637"/>
    <lineage>
        <taxon>Eukaryota</taxon>
        <taxon>Discoba</taxon>
        <taxon>Heterolobosea</taxon>
        <taxon>Tetramitia</taxon>
        <taxon>Eutetramitia</taxon>
        <taxon>Vahlkampfiidae</taxon>
        <taxon>Naegleria</taxon>
    </lineage>
</organism>
<keyword evidence="5" id="KW-1185">Reference proteome</keyword>
<dbReference type="PANTHER" id="PTHR24198">
    <property type="entry name" value="ANKYRIN REPEAT AND PROTEIN KINASE DOMAIN-CONTAINING PROTEIN"/>
    <property type="match status" value="1"/>
</dbReference>
<evidence type="ECO:0000256" key="3">
    <source>
        <dbReference type="PROSITE-ProRule" id="PRU00023"/>
    </source>
</evidence>
<keyword evidence="1" id="KW-0677">Repeat</keyword>
<protein>
    <recommendedName>
        <fullName evidence="6">Ankyrin repeat domain-containing protein</fullName>
    </recommendedName>
</protein>
<dbReference type="SUPFAM" id="SSF48403">
    <property type="entry name" value="Ankyrin repeat"/>
    <property type="match status" value="1"/>
</dbReference>